<comment type="subcellular location">
    <subcellularLocation>
        <location evidence="1 10">Endoplasmic reticulum membrane</location>
        <topology evidence="1 10">Single-pass membrane protein</topology>
    </subcellularLocation>
</comment>
<evidence type="ECO:0000256" key="3">
    <source>
        <dbReference type="ARBA" id="ARBA00010345"/>
    </source>
</evidence>
<keyword evidence="8 10" id="KW-0472">Membrane</keyword>
<evidence type="ECO:0000256" key="7">
    <source>
        <dbReference type="ARBA" id="ARBA00022989"/>
    </source>
</evidence>
<keyword evidence="7 10" id="KW-1133">Transmembrane helix</keyword>
<keyword evidence="4 10" id="KW-0337">GPI-anchor biosynthesis</keyword>
<comment type="pathway">
    <text evidence="2 10">Glycolipid biosynthesis; glycosylphosphatidylinositol-anchor biosynthesis.</text>
</comment>
<keyword evidence="12" id="KW-1185">Reference proteome</keyword>
<dbReference type="EMBL" id="JAWWNJ010000011">
    <property type="protein sequence ID" value="KAK7044508.1"/>
    <property type="molecule type" value="Genomic_DNA"/>
</dbReference>
<dbReference type="Proteomes" id="UP001362999">
    <property type="component" value="Unassembled WGS sequence"/>
</dbReference>
<protein>
    <recommendedName>
        <fullName evidence="10">Protein PBN1</fullName>
    </recommendedName>
</protein>
<evidence type="ECO:0000256" key="9">
    <source>
        <dbReference type="ARBA" id="ARBA00023180"/>
    </source>
</evidence>
<feature type="transmembrane region" description="Helical" evidence="10">
    <location>
        <begin position="188"/>
        <end position="206"/>
    </location>
</feature>
<keyword evidence="6 10" id="KW-0256">Endoplasmic reticulum</keyword>
<evidence type="ECO:0000256" key="10">
    <source>
        <dbReference type="RuleBase" id="RU366056"/>
    </source>
</evidence>
<keyword evidence="11" id="KW-0808">Transferase</keyword>
<accession>A0AAW0D0I8</accession>
<keyword evidence="9" id="KW-0325">Glycoprotein</keyword>
<dbReference type="Pfam" id="PF08320">
    <property type="entry name" value="PIG-X"/>
    <property type="match status" value="1"/>
</dbReference>
<comment type="similarity">
    <text evidence="3 10">Belongs to the PIGX family.</text>
</comment>
<dbReference type="GO" id="GO:0006506">
    <property type="term" value="P:GPI anchor biosynthetic process"/>
    <property type="evidence" value="ECO:0007669"/>
    <property type="project" value="UniProtKB-KW"/>
</dbReference>
<dbReference type="GO" id="GO:0016740">
    <property type="term" value="F:transferase activity"/>
    <property type="evidence" value="ECO:0007669"/>
    <property type="project" value="UniProtKB-KW"/>
</dbReference>
<comment type="function">
    <text evidence="10">Required for proper folding and/or the stability of a subset of proteins in the endoplasmic reticulum. Component of glycosylphosphatidylinositol-mannosyltransferase 1 which transfers the first of the 4 mannoses in the GPI-anchor precursors during GPI-anchor biosynthesis. Probably acts by stabilizing the mannosyltransferase GPI14.</text>
</comment>
<evidence type="ECO:0000256" key="2">
    <source>
        <dbReference type="ARBA" id="ARBA00004687"/>
    </source>
</evidence>
<organism evidence="11 12">
    <name type="scientific">Favolaschia claudopus</name>
    <dbReference type="NCBI Taxonomy" id="2862362"/>
    <lineage>
        <taxon>Eukaryota</taxon>
        <taxon>Fungi</taxon>
        <taxon>Dikarya</taxon>
        <taxon>Basidiomycota</taxon>
        <taxon>Agaricomycotina</taxon>
        <taxon>Agaricomycetes</taxon>
        <taxon>Agaricomycetidae</taxon>
        <taxon>Agaricales</taxon>
        <taxon>Marasmiineae</taxon>
        <taxon>Mycenaceae</taxon>
        <taxon>Favolaschia</taxon>
    </lineage>
</organism>
<evidence type="ECO:0000313" key="11">
    <source>
        <dbReference type="EMBL" id="KAK7044508.1"/>
    </source>
</evidence>
<dbReference type="InterPro" id="IPR040039">
    <property type="entry name" value="PIGX"/>
</dbReference>
<proteinExistence type="inferred from homology"/>
<dbReference type="PANTHER" id="PTHR28650:SF1">
    <property type="entry name" value="PHOSPHATIDYLINOSITOL-GLYCAN BIOSYNTHESIS CLASS X PROTEIN"/>
    <property type="match status" value="1"/>
</dbReference>
<dbReference type="SMART" id="SM00780">
    <property type="entry name" value="PIG-X"/>
    <property type="match status" value="1"/>
</dbReference>
<keyword evidence="5 10" id="KW-0812">Transmembrane</keyword>
<reference evidence="11 12" key="1">
    <citation type="journal article" date="2024" name="J Genomics">
        <title>Draft genome sequencing and assembly of Favolaschia claudopus CIRM-BRFM 2984 isolated from oak limbs.</title>
        <authorList>
            <person name="Navarro D."/>
            <person name="Drula E."/>
            <person name="Chaduli D."/>
            <person name="Cazenave R."/>
            <person name="Ahrendt S."/>
            <person name="Wang J."/>
            <person name="Lipzen A."/>
            <person name="Daum C."/>
            <person name="Barry K."/>
            <person name="Grigoriev I.V."/>
            <person name="Favel A."/>
            <person name="Rosso M.N."/>
            <person name="Martin F."/>
        </authorList>
    </citation>
    <scope>NUCLEOTIDE SEQUENCE [LARGE SCALE GENOMIC DNA]</scope>
    <source>
        <strain evidence="11 12">CIRM-BRFM 2984</strain>
    </source>
</reference>
<dbReference type="PANTHER" id="PTHR28650">
    <property type="entry name" value="PHOSPHATIDYLINOSITOL-GLYCAN BIOSYNTHESIS CLASS X PROTEIN"/>
    <property type="match status" value="1"/>
</dbReference>
<dbReference type="GO" id="GO:0005789">
    <property type="term" value="C:endoplasmic reticulum membrane"/>
    <property type="evidence" value="ECO:0007669"/>
    <property type="project" value="UniProtKB-SubCell"/>
</dbReference>
<sequence length="224" mass="24751">MQSSSLLHPYSYHPVFRTRISAPGHKNCTLNLRFELPPLIFVDPYELGNRADTYSYKYAGPLNLELPVFALGEDDSQNSTLLVTSAESLSREGALELDAPLHVRYPHTRATGTAFQETKLSWPDAFLACPLSGSTSRPQAELPKMPTEFADAFEGKIIVRLWPLEGVIPVETVRTPAGNTADVRTVELGTAVVIISAFLFLVHAVWRTVTRLGSRTVRLSAKDQ</sequence>
<evidence type="ECO:0000256" key="8">
    <source>
        <dbReference type="ARBA" id="ARBA00023136"/>
    </source>
</evidence>
<evidence type="ECO:0000256" key="5">
    <source>
        <dbReference type="ARBA" id="ARBA00022692"/>
    </source>
</evidence>
<evidence type="ECO:0000256" key="4">
    <source>
        <dbReference type="ARBA" id="ARBA00022502"/>
    </source>
</evidence>
<evidence type="ECO:0000256" key="6">
    <source>
        <dbReference type="ARBA" id="ARBA00022824"/>
    </source>
</evidence>
<gene>
    <name evidence="11" type="ORF">R3P38DRAFT_3176758</name>
</gene>
<comment type="caution">
    <text evidence="11">The sequence shown here is derived from an EMBL/GenBank/DDBJ whole genome shotgun (WGS) entry which is preliminary data.</text>
</comment>
<dbReference type="AlphaFoldDB" id="A0AAW0D0I8"/>
<evidence type="ECO:0000256" key="1">
    <source>
        <dbReference type="ARBA" id="ARBA00004389"/>
    </source>
</evidence>
<name>A0AAW0D0I8_9AGAR</name>
<evidence type="ECO:0000313" key="12">
    <source>
        <dbReference type="Proteomes" id="UP001362999"/>
    </source>
</evidence>
<dbReference type="InterPro" id="IPR013233">
    <property type="entry name" value="PIG-X/PBN1"/>
</dbReference>